<sequence length="149" mass="17441">MKKLSNKRISELIDKAINDMNEWNNSHTIDEYVINSIRNINLIDDEKKLKDELKYWSCSSNYWIGVSALMTAYEERLDNKDEEYAIIDAIISSNPTNDLLMQGQSAIILDKNNTDVCQINPDGTKEIIFKVKNNFYKVEKRKFKLRKDV</sequence>
<accession>A0A8S5RYP8</accession>
<name>A0A8S5RYP8_9CAUD</name>
<proteinExistence type="predicted"/>
<organism evidence="1">
    <name type="scientific">Myoviridae sp. ctNQV2</name>
    <dbReference type="NCBI Taxonomy" id="2827683"/>
    <lineage>
        <taxon>Viruses</taxon>
        <taxon>Duplodnaviria</taxon>
        <taxon>Heunggongvirae</taxon>
        <taxon>Uroviricota</taxon>
        <taxon>Caudoviricetes</taxon>
    </lineage>
</organism>
<reference evidence="1" key="1">
    <citation type="journal article" date="2021" name="Proc. Natl. Acad. Sci. U.S.A.">
        <title>A Catalog of Tens of Thousands of Viruses from Human Metagenomes Reveals Hidden Associations with Chronic Diseases.</title>
        <authorList>
            <person name="Tisza M.J."/>
            <person name="Buck C.B."/>
        </authorList>
    </citation>
    <scope>NUCLEOTIDE SEQUENCE</scope>
    <source>
        <strain evidence="1">CtNQV2</strain>
    </source>
</reference>
<dbReference type="EMBL" id="BK032510">
    <property type="protein sequence ID" value="DAF43753.1"/>
    <property type="molecule type" value="Genomic_DNA"/>
</dbReference>
<protein>
    <submittedName>
        <fullName evidence="1">Uncharacterized protein</fullName>
    </submittedName>
</protein>
<evidence type="ECO:0000313" key="1">
    <source>
        <dbReference type="EMBL" id="DAF43753.1"/>
    </source>
</evidence>